<sequence>MKYKSLPGGFMVFLGAAFWSLNSPLVKYLTLDSFLICGLRSLIAALALSATIRPRQLKWNGWMAVYVCSYAGLCLSIIVALGATSAPIAIGMQYTATIWLFLANCVMTRRFQMRGFLPVLVIFIGVVFFMCSGQDPASQTGNLIALGEGIFFALMTVSSKKAAGGNPVGLTAVANVFTGVVVFLLFPGALAGIGQMSGLEWAVMLALGVVQVGGGYAFYNMGIQKVSAQKASVIALWEMILGPVWVAVFLKEYPSPMVLVGFAFILAGMLLDALLPSERAQRAHVQS</sequence>
<feature type="transmembrane region" description="Helical" evidence="7">
    <location>
        <begin position="5"/>
        <end position="21"/>
    </location>
</feature>
<evidence type="ECO:0000313" key="10">
    <source>
        <dbReference type="Proteomes" id="UP000824073"/>
    </source>
</evidence>
<name>A0A9D1ITJ9_9CLOT</name>
<feature type="transmembrane region" description="Helical" evidence="7">
    <location>
        <begin position="33"/>
        <end position="52"/>
    </location>
</feature>
<comment type="caution">
    <text evidence="9">The sequence shown here is derived from an EMBL/GenBank/DDBJ whole genome shotgun (WGS) entry which is preliminary data.</text>
</comment>
<feature type="transmembrane region" description="Helical" evidence="7">
    <location>
        <begin position="64"/>
        <end position="82"/>
    </location>
</feature>
<dbReference type="Pfam" id="PF00892">
    <property type="entry name" value="EamA"/>
    <property type="match status" value="1"/>
</dbReference>
<keyword evidence="5 7" id="KW-1133">Transmembrane helix</keyword>
<keyword evidence="3" id="KW-1003">Cell membrane</keyword>
<proteinExistence type="inferred from homology"/>
<feature type="domain" description="EamA" evidence="8">
    <location>
        <begin position="140"/>
        <end position="271"/>
    </location>
</feature>
<dbReference type="EMBL" id="DVMR01000026">
    <property type="protein sequence ID" value="HIU43098.1"/>
    <property type="molecule type" value="Genomic_DNA"/>
</dbReference>
<evidence type="ECO:0000256" key="1">
    <source>
        <dbReference type="ARBA" id="ARBA00004651"/>
    </source>
</evidence>
<evidence type="ECO:0000256" key="6">
    <source>
        <dbReference type="ARBA" id="ARBA00023136"/>
    </source>
</evidence>
<feature type="transmembrane region" description="Helical" evidence="7">
    <location>
        <begin position="139"/>
        <end position="157"/>
    </location>
</feature>
<feature type="transmembrane region" description="Helical" evidence="7">
    <location>
        <begin position="88"/>
        <end position="108"/>
    </location>
</feature>
<evidence type="ECO:0000313" key="9">
    <source>
        <dbReference type="EMBL" id="HIU43098.1"/>
    </source>
</evidence>
<keyword evidence="6 7" id="KW-0472">Membrane</keyword>
<dbReference type="PANTHER" id="PTHR42920:SF5">
    <property type="entry name" value="EAMA DOMAIN-CONTAINING PROTEIN"/>
    <property type="match status" value="1"/>
</dbReference>
<dbReference type="Proteomes" id="UP000824073">
    <property type="component" value="Unassembled WGS sequence"/>
</dbReference>
<dbReference type="InterPro" id="IPR037185">
    <property type="entry name" value="EmrE-like"/>
</dbReference>
<evidence type="ECO:0000256" key="3">
    <source>
        <dbReference type="ARBA" id="ARBA00022475"/>
    </source>
</evidence>
<dbReference type="PANTHER" id="PTHR42920">
    <property type="entry name" value="OS03G0707200 PROTEIN-RELATED"/>
    <property type="match status" value="1"/>
</dbReference>
<dbReference type="InterPro" id="IPR051258">
    <property type="entry name" value="Diverse_Substrate_Transporter"/>
</dbReference>
<accession>A0A9D1ITJ9</accession>
<feature type="transmembrane region" description="Helical" evidence="7">
    <location>
        <begin position="115"/>
        <end position="133"/>
    </location>
</feature>
<evidence type="ECO:0000256" key="5">
    <source>
        <dbReference type="ARBA" id="ARBA00022989"/>
    </source>
</evidence>
<dbReference type="GO" id="GO:0005886">
    <property type="term" value="C:plasma membrane"/>
    <property type="evidence" value="ECO:0007669"/>
    <property type="project" value="UniProtKB-SubCell"/>
</dbReference>
<comment type="similarity">
    <text evidence="2">Belongs to the EamA transporter family.</text>
</comment>
<feature type="transmembrane region" description="Helical" evidence="7">
    <location>
        <begin position="169"/>
        <end position="193"/>
    </location>
</feature>
<reference evidence="9" key="1">
    <citation type="submission" date="2020-10" db="EMBL/GenBank/DDBJ databases">
        <authorList>
            <person name="Gilroy R."/>
        </authorList>
    </citation>
    <scope>NUCLEOTIDE SEQUENCE</scope>
    <source>
        <strain evidence="9">CHK191-8634</strain>
    </source>
</reference>
<evidence type="ECO:0000256" key="2">
    <source>
        <dbReference type="ARBA" id="ARBA00007362"/>
    </source>
</evidence>
<dbReference type="InterPro" id="IPR000620">
    <property type="entry name" value="EamA_dom"/>
</dbReference>
<keyword evidence="4 7" id="KW-0812">Transmembrane</keyword>
<comment type="subcellular location">
    <subcellularLocation>
        <location evidence="1">Cell membrane</location>
        <topology evidence="1">Multi-pass membrane protein</topology>
    </subcellularLocation>
</comment>
<evidence type="ECO:0000259" key="8">
    <source>
        <dbReference type="Pfam" id="PF00892"/>
    </source>
</evidence>
<evidence type="ECO:0000256" key="4">
    <source>
        <dbReference type="ARBA" id="ARBA00022692"/>
    </source>
</evidence>
<protein>
    <submittedName>
        <fullName evidence="9">DMT family transporter</fullName>
    </submittedName>
</protein>
<dbReference type="AlphaFoldDB" id="A0A9D1ITJ9"/>
<gene>
    <name evidence="9" type="ORF">IAB67_02240</name>
</gene>
<feature type="transmembrane region" description="Helical" evidence="7">
    <location>
        <begin position="199"/>
        <end position="219"/>
    </location>
</feature>
<reference evidence="9" key="2">
    <citation type="journal article" date="2021" name="PeerJ">
        <title>Extensive microbial diversity within the chicken gut microbiome revealed by metagenomics and culture.</title>
        <authorList>
            <person name="Gilroy R."/>
            <person name="Ravi A."/>
            <person name="Getino M."/>
            <person name="Pursley I."/>
            <person name="Horton D.L."/>
            <person name="Alikhan N.F."/>
            <person name="Baker D."/>
            <person name="Gharbi K."/>
            <person name="Hall N."/>
            <person name="Watson M."/>
            <person name="Adriaenssens E.M."/>
            <person name="Foster-Nyarko E."/>
            <person name="Jarju S."/>
            <person name="Secka A."/>
            <person name="Antonio M."/>
            <person name="Oren A."/>
            <person name="Chaudhuri R.R."/>
            <person name="La Ragione R."/>
            <person name="Hildebrand F."/>
            <person name="Pallen M.J."/>
        </authorList>
    </citation>
    <scope>NUCLEOTIDE SEQUENCE</scope>
    <source>
        <strain evidence="9">CHK191-8634</strain>
    </source>
</reference>
<feature type="transmembrane region" description="Helical" evidence="7">
    <location>
        <begin position="256"/>
        <end position="275"/>
    </location>
</feature>
<feature type="transmembrane region" description="Helical" evidence="7">
    <location>
        <begin position="231"/>
        <end position="250"/>
    </location>
</feature>
<dbReference type="SUPFAM" id="SSF103481">
    <property type="entry name" value="Multidrug resistance efflux transporter EmrE"/>
    <property type="match status" value="1"/>
</dbReference>
<evidence type="ECO:0000256" key="7">
    <source>
        <dbReference type="SAM" id="Phobius"/>
    </source>
</evidence>
<organism evidence="9 10">
    <name type="scientific">Candidatus Ventrousia excrementavium</name>
    <dbReference type="NCBI Taxonomy" id="2840961"/>
    <lineage>
        <taxon>Bacteria</taxon>
        <taxon>Bacillati</taxon>
        <taxon>Bacillota</taxon>
        <taxon>Clostridia</taxon>
        <taxon>Eubacteriales</taxon>
        <taxon>Clostridiaceae</taxon>
        <taxon>Clostridiaceae incertae sedis</taxon>
        <taxon>Candidatus Ventrousia</taxon>
    </lineage>
</organism>